<reference evidence="5" key="1">
    <citation type="submission" date="2025-08" db="UniProtKB">
        <authorList>
            <consortium name="RefSeq"/>
        </authorList>
    </citation>
    <scope>IDENTIFICATION</scope>
</reference>
<keyword evidence="4" id="KW-1185">Reference proteome</keyword>
<evidence type="ECO:0000256" key="2">
    <source>
        <dbReference type="SAM" id="MobiDB-lite"/>
    </source>
</evidence>
<dbReference type="SMART" id="SM00271">
    <property type="entry name" value="DnaJ"/>
    <property type="match status" value="1"/>
</dbReference>
<dbReference type="RefSeq" id="XP_005108524.1">
    <property type="nucleotide sequence ID" value="XM_005108467.3"/>
</dbReference>
<evidence type="ECO:0000313" key="4">
    <source>
        <dbReference type="Proteomes" id="UP000694888"/>
    </source>
</evidence>
<dbReference type="PRINTS" id="PR00625">
    <property type="entry name" value="JDOMAIN"/>
</dbReference>
<dbReference type="PANTHER" id="PTHR44500">
    <property type="entry name" value="DNAJ HOMOLOG SUBFAMILY C MEMBER 12"/>
    <property type="match status" value="1"/>
</dbReference>
<evidence type="ECO:0000256" key="1">
    <source>
        <dbReference type="ARBA" id="ARBA00023186"/>
    </source>
</evidence>
<feature type="compositionally biased region" description="Polar residues" evidence="2">
    <location>
        <begin position="120"/>
        <end position="135"/>
    </location>
</feature>
<dbReference type="GeneID" id="101864649"/>
<dbReference type="PROSITE" id="PS50076">
    <property type="entry name" value="DNAJ_2"/>
    <property type="match status" value="1"/>
</dbReference>
<dbReference type="InterPro" id="IPR036869">
    <property type="entry name" value="J_dom_sf"/>
</dbReference>
<dbReference type="Proteomes" id="UP000694888">
    <property type="component" value="Unplaced"/>
</dbReference>
<proteinExistence type="predicted"/>
<dbReference type="CDD" id="cd06257">
    <property type="entry name" value="DnaJ"/>
    <property type="match status" value="1"/>
</dbReference>
<protein>
    <submittedName>
        <fullName evidence="5">J domain-containing protein</fullName>
    </submittedName>
</protein>
<dbReference type="Pfam" id="PF00226">
    <property type="entry name" value="DnaJ"/>
    <property type="match status" value="1"/>
</dbReference>
<evidence type="ECO:0000313" key="5">
    <source>
        <dbReference type="RefSeq" id="XP_005108524.1"/>
    </source>
</evidence>
<feature type="region of interest" description="Disordered" evidence="2">
    <location>
        <begin position="116"/>
        <end position="147"/>
    </location>
</feature>
<dbReference type="InterPro" id="IPR001623">
    <property type="entry name" value="DnaJ_domain"/>
</dbReference>
<accession>A0ABM0K4G6</accession>
<dbReference type="PANTHER" id="PTHR44500:SF1">
    <property type="entry name" value="DNAJ HOMOLOG SUBFAMILY C MEMBER 12"/>
    <property type="match status" value="1"/>
</dbReference>
<evidence type="ECO:0000259" key="3">
    <source>
        <dbReference type="PROSITE" id="PS50076"/>
    </source>
</evidence>
<dbReference type="InterPro" id="IPR029827">
    <property type="entry name" value="JDP1-like"/>
</dbReference>
<dbReference type="Gene3D" id="1.10.287.110">
    <property type="entry name" value="DnaJ domain"/>
    <property type="match status" value="1"/>
</dbReference>
<gene>
    <name evidence="5" type="primary">LOC101864649</name>
</gene>
<feature type="domain" description="J" evidence="3">
    <location>
        <begin position="18"/>
        <end position="83"/>
    </location>
</feature>
<organism evidence="4 5">
    <name type="scientific">Aplysia californica</name>
    <name type="common">California sea hare</name>
    <dbReference type="NCBI Taxonomy" id="6500"/>
    <lineage>
        <taxon>Eukaryota</taxon>
        <taxon>Metazoa</taxon>
        <taxon>Spiralia</taxon>
        <taxon>Lophotrochozoa</taxon>
        <taxon>Mollusca</taxon>
        <taxon>Gastropoda</taxon>
        <taxon>Heterobranchia</taxon>
        <taxon>Euthyneura</taxon>
        <taxon>Tectipleura</taxon>
        <taxon>Aplysiida</taxon>
        <taxon>Aplysioidea</taxon>
        <taxon>Aplysiidae</taxon>
        <taxon>Aplysia</taxon>
    </lineage>
</organism>
<name>A0ABM0K4G6_APLCA</name>
<keyword evidence="1" id="KW-0143">Chaperone</keyword>
<sequence length="186" mass="21278">MNDLMDNVINYEKSNEDDYYAILGCDENSSEEQIAAEYKVRVLSCHPDKHPDDNTAHSRFAQLSQAKDVLLDPEKRRDYDKWRHSGISIPFDTWKSMSQVKTSMHWGFVKPQTALEHPQKSSCSEKTPVCTSVTPQHPGPPGSTNPLLQSDLKVFPTDPTRSNQPVPGWERDTTNTLLQKFRNYQI</sequence>
<dbReference type="SUPFAM" id="SSF46565">
    <property type="entry name" value="Chaperone J-domain"/>
    <property type="match status" value="1"/>
</dbReference>